<dbReference type="GO" id="GO:0006352">
    <property type="term" value="P:DNA-templated transcription initiation"/>
    <property type="evidence" value="ECO:0007669"/>
    <property type="project" value="InterPro"/>
</dbReference>
<dbReference type="STRING" id="391625.PPSIR1_02541"/>
<dbReference type="Proteomes" id="UP000005801">
    <property type="component" value="Unassembled WGS sequence"/>
</dbReference>
<evidence type="ECO:0000256" key="3">
    <source>
        <dbReference type="ARBA" id="ARBA00023082"/>
    </source>
</evidence>
<evidence type="ECO:0000259" key="6">
    <source>
        <dbReference type="Pfam" id="PF04542"/>
    </source>
</evidence>
<dbReference type="AlphaFoldDB" id="A6G472"/>
<evidence type="ECO:0000256" key="1">
    <source>
        <dbReference type="ARBA" id="ARBA00010641"/>
    </source>
</evidence>
<keyword evidence="4" id="KW-0238">DNA-binding</keyword>
<feature type="domain" description="RNA polymerase sigma factor 70 region 4 type 2" evidence="7">
    <location>
        <begin position="113"/>
        <end position="164"/>
    </location>
</feature>
<evidence type="ECO:0000256" key="4">
    <source>
        <dbReference type="ARBA" id="ARBA00023125"/>
    </source>
</evidence>
<proteinExistence type="inferred from homology"/>
<dbReference type="GO" id="GO:0003677">
    <property type="term" value="F:DNA binding"/>
    <property type="evidence" value="ECO:0007669"/>
    <property type="project" value="UniProtKB-KW"/>
</dbReference>
<gene>
    <name evidence="8" type="ORF">PPSIR1_02541</name>
</gene>
<dbReference type="PANTHER" id="PTHR43133">
    <property type="entry name" value="RNA POLYMERASE ECF-TYPE SIGMA FACTO"/>
    <property type="match status" value="1"/>
</dbReference>
<keyword evidence="5" id="KW-0804">Transcription</keyword>
<evidence type="ECO:0000256" key="5">
    <source>
        <dbReference type="ARBA" id="ARBA00023163"/>
    </source>
</evidence>
<sequence>MVSDEELMSRYQRGDRAAFRQLFERYAPRLRRTMLRGLHDREVADDLLQQTFLQLHRARADYRTDASFRPWIYTIALNVKRSYFRRVGRRSEGALAIDPASIDGDPDELMAARELRQAVATLPAAQRQVVELFWFEGFSFPEIAGVVGSTHGAVKVRAHRAYKSIRATLERQGVTEPGQLAYLGRLAP</sequence>
<comment type="caution">
    <text evidence="8">The sequence shown here is derived from an EMBL/GenBank/DDBJ whole genome shotgun (WGS) entry which is preliminary data.</text>
</comment>
<organism evidence="8 9">
    <name type="scientific">Plesiocystis pacifica SIR-1</name>
    <dbReference type="NCBI Taxonomy" id="391625"/>
    <lineage>
        <taxon>Bacteria</taxon>
        <taxon>Pseudomonadati</taxon>
        <taxon>Myxococcota</taxon>
        <taxon>Polyangia</taxon>
        <taxon>Nannocystales</taxon>
        <taxon>Nannocystaceae</taxon>
        <taxon>Plesiocystis</taxon>
    </lineage>
</organism>
<dbReference type="Pfam" id="PF04542">
    <property type="entry name" value="Sigma70_r2"/>
    <property type="match status" value="1"/>
</dbReference>
<dbReference type="InterPro" id="IPR007627">
    <property type="entry name" value="RNA_pol_sigma70_r2"/>
</dbReference>
<dbReference type="Gene3D" id="1.10.1740.10">
    <property type="match status" value="1"/>
</dbReference>
<dbReference type="NCBIfam" id="TIGR02937">
    <property type="entry name" value="sigma70-ECF"/>
    <property type="match status" value="1"/>
</dbReference>
<reference evidence="8 9" key="1">
    <citation type="submission" date="2007-06" db="EMBL/GenBank/DDBJ databases">
        <authorList>
            <person name="Shimkets L."/>
            <person name="Ferriera S."/>
            <person name="Johnson J."/>
            <person name="Kravitz S."/>
            <person name="Beeson K."/>
            <person name="Sutton G."/>
            <person name="Rogers Y.-H."/>
            <person name="Friedman R."/>
            <person name="Frazier M."/>
            <person name="Venter J.C."/>
        </authorList>
    </citation>
    <scope>NUCLEOTIDE SEQUENCE [LARGE SCALE GENOMIC DNA]</scope>
    <source>
        <strain evidence="8 9">SIR-1</strain>
    </source>
</reference>
<dbReference type="Gene3D" id="1.10.10.10">
    <property type="entry name" value="Winged helix-like DNA-binding domain superfamily/Winged helix DNA-binding domain"/>
    <property type="match status" value="1"/>
</dbReference>
<dbReference type="InterPro" id="IPR013324">
    <property type="entry name" value="RNA_pol_sigma_r3/r4-like"/>
</dbReference>
<evidence type="ECO:0000256" key="2">
    <source>
        <dbReference type="ARBA" id="ARBA00023015"/>
    </source>
</evidence>
<dbReference type="InterPro" id="IPR014284">
    <property type="entry name" value="RNA_pol_sigma-70_dom"/>
</dbReference>
<evidence type="ECO:0000259" key="7">
    <source>
        <dbReference type="Pfam" id="PF08281"/>
    </source>
</evidence>
<dbReference type="eggNOG" id="COG1595">
    <property type="taxonomic scope" value="Bacteria"/>
</dbReference>
<feature type="domain" description="RNA polymerase sigma-70 region 2" evidence="6">
    <location>
        <begin position="22"/>
        <end position="89"/>
    </location>
</feature>
<dbReference type="InterPro" id="IPR039425">
    <property type="entry name" value="RNA_pol_sigma-70-like"/>
</dbReference>
<dbReference type="InterPro" id="IPR036388">
    <property type="entry name" value="WH-like_DNA-bd_sf"/>
</dbReference>
<evidence type="ECO:0000313" key="8">
    <source>
        <dbReference type="EMBL" id="EDM79395.1"/>
    </source>
</evidence>
<dbReference type="SUPFAM" id="SSF88946">
    <property type="entry name" value="Sigma2 domain of RNA polymerase sigma factors"/>
    <property type="match status" value="1"/>
</dbReference>
<dbReference type="CDD" id="cd06171">
    <property type="entry name" value="Sigma70_r4"/>
    <property type="match status" value="1"/>
</dbReference>
<dbReference type="GO" id="GO:0016987">
    <property type="term" value="F:sigma factor activity"/>
    <property type="evidence" value="ECO:0007669"/>
    <property type="project" value="UniProtKB-KW"/>
</dbReference>
<protein>
    <submittedName>
        <fullName evidence="8">Sigma-24 (FecI-like) protein</fullName>
    </submittedName>
</protein>
<evidence type="ECO:0000313" key="9">
    <source>
        <dbReference type="Proteomes" id="UP000005801"/>
    </source>
</evidence>
<dbReference type="InterPro" id="IPR013325">
    <property type="entry name" value="RNA_pol_sigma_r2"/>
</dbReference>
<dbReference type="EMBL" id="ABCS01000020">
    <property type="protein sequence ID" value="EDM79395.1"/>
    <property type="molecule type" value="Genomic_DNA"/>
</dbReference>
<keyword evidence="9" id="KW-1185">Reference proteome</keyword>
<dbReference type="InterPro" id="IPR013249">
    <property type="entry name" value="RNA_pol_sigma70_r4_t2"/>
</dbReference>
<dbReference type="SUPFAM" id="SSF88659">
    <property type="entry name" value="Sigma3 and sigma4 domains of RNA polymerase sigma factors"/>
    <property type="match status" value="1"/>
</dbReference>
<comment type="similarity">
    <text evidence="1">Belongs to the sigma-70 factor family. ECF subfamily.</text>
</comment>
<keyword evidence="2" id="KW-0805">Transcription regulation</keyword>
<keyword evidence="3" id="KW-0731">Sigma factor</keyword>
<accession>A6G472</accession>
<name>A6G472_9BACT</name>
<dbReference type="PANTHER" id="PTHR43133:SF8">
    <property type="entry name" value="RNA POLYMERASE SIGMA FACTOR HI_1459-RELATED"/>
    <property type="match status" value="1"/>
</dbReference>
<dbReference type="Pfam" id="PF08281">
    <property type="entry name" value="Sigma70_r4_2"/>
    <property type="match status" value="1"/>
</dbReference>